<dbReference type="SUPFAM" id="SSF81383">
    <property type="entry name" value="F-box domain"/>
    <property type="match status" value="1"/>
</dbReference>
<reference evidence="2" key="1">
    <citation type="journal article" date="2020" name="Front. Microbiol.">
        <title>Gene regulatory networks of Penicillium echinulatum 2HH and Penicillium oxalicum 114-2 inferred by a computational biology approach.</title>
        <authorList>
            <person name="Lenz A.R."/>
            <person name="Galan-Vasquez E."/>
            <person name="Balbinot E."/>
            <person name="De Abreu F.P."/>
            <person name="De Oliveira N.S."/>
            <person name="Da Rosa L.O."/>
            <person name="De Avila E Silva S."/>
            <person name="Camassola M."/>
            <person name="Dillon A.J.P."/>
            <person name="Perez-Rueda E."/>
        </authorList>
    </citation>
    <scope>NUCLEOTIDE SEQUENCE</scope>
    <source>
        <strain evidence="2">S1M29</strain>
    </source>
</reference>
<comment type="caution">
    <text evidence="2">The sequence shown here is derived from an EMBL/GenBank/DDBJ whole genome shotgun (WGS) entry which is preliminary data.</text>
</comment>
<feature type="domain" description="F-box" evidence="1">
    <location>
        <begin position="9"/>
        <end position="61"/>
    </location>
</feature>
<sequence length="179" mass="21421">MRESSRSRAIRLMDLPTELHMQIASLLPYPDALALKHTNRHFYQFVQTGVALKVDWLIERFENKLECPMEECCFRTDEAFCNWRIRRIMKRRRHHQECRRVAGGCKVVDGQTCHPRLTPPWFRKDVCREMSTTAIMLLYEALEVYTLATHFDSIWVVLQVFLLHTFFWMLSRSNAWLDI</sequence>
<evidence type="ECO:0000313" key="3">
    <source>
        <dbReference type="Proteomes" id="UP000631181"/>
    </source>
</evidence>
<dbReference type="OrthoDB" id="5281164at2759"/>
<evidence type="ECO:0000313" key="2">
    <source>
        <dbReference type="EMBL" id="KAF7717132.1"/>
    </source>
</evidence>
<dbReference type="PROSITE" id="PS50181">
    <property type="entry name" value="FBOX"/>
    <property type="match status" value="1"/>
</dbReference>
<dbReference type="InterPro" id="IPR001810">
    <property type="entry name" value="F-box_dom"/>
</dbReference>
<proteinExistence type="predicted"/>
<organism evidence="2 3">
    <name type="scientific">Penicillium ucsense</name>
    <dbReference type="NCBI Taxonomy" id="2839758"/>
    <lineage>
        <taxon>Eukaryota</taxon>
        <taxon>Fungi</taxon>
        <taxon>Dikarya</taxon>
        <taxon>Ascomycota</taxon>
        <taxon>Pezizomycotina</taxon>
        <taxon>Eurotiomycetes</taxon>
        <taxon>Eurotiomycetidae</taxon>
        <taxon>Eurotiales</taxon>
        <taxon>Aspergillaceae</taxon>
        <taxon>Penicillium</taxon>
    </lineage>
</organism>
<gene>
    <name evidence="2" type="ORF">PECM_004661</name>
</gene>
<keyword evidence="3" id="KW-1185">Reference proteome</keyword>
<dbReference type="EMBL" id="WIWV01000030">
    <property type="protein sequence ID" value="KAF7717132.1"/>
    <property type="molecule type" value="Genomic_DNA"/>
</dbReference>
<dbReference type="Proteomes" id="UP000631181">
    <property type="component" value="Unassembled WGS sequence"/>
</dbReference>
<protein>
    <recommendedName>
        <fullName evidence="1">F-box domain-containing protein</fullName>
    </recommendedName>
</protein>
<dbReference type="Pfam" id="PF00646">
    <property type="entry name" value="F-box"/>
    <property type="match status" value="1"/>
</dbReference>
<name>A0A8J8W5B5_9EURO</name>
<dbReference type="AlphaFoldDB" id="A0A8J8W5B5"/>
<evidence type="ECO:0000259" key="1">
    <source>
        <dbReference type="PROSITE" id="PS50181"/>
    </source>
</evidence>
<accession>A0A8J8W5B5</accession>
<dbReference type="InterPro" id="IPR036047">
    <property type="entry name" value="F-box-like_dom_sf"/>
</dbReference>